<dbReference type="InterPro" id="IPR012334">
    <property type="entry name" value="Pectin_lyas_fold"/>
</dbReference>
<accession>A0A1W6CZM9</accession>
<evidence type="ECO:0000313" key="2">
    <source>
        <dbReference type="EMBL" id="ARJ70239.1"/>
    </source>
</evidence>
<name>A0A1W6CZM9_9RHOB</name>
<reference evidence="2 3" key="1">
    <citation type="submission" date="2017-03" db="EMBL/GenBank/DDBJ databases">
        <title>Genome sequence of Paracoccus contaminans isolated from a water microcosm.</title>
        <authorList>
            <person name="Aurass P."/>
            <person name="Karste S."/>
            <person name="Trost E."/>
            <person name="Glaeser S.P."/>
            <person name="Kaempfer P."/>
            <person name="Flieger A."/>
        </authorList>
    </citation>
    <scope>NUCLEOTIDE SEQUENCE [LARGE SCALE GENOMIC DNA]</scope>
    <source>
        <strain evidence="3">RKI 16-01929T\LMG 29738T\CCM 8701T\CIP 111112T</strain>
    </source>
</reference>
<organism evidence="2 3">
    <name type="scientific">Paracoccus contaminans</name>
    <dbReference type="NCBI Taxonomy" id="1945662"/>
    <lineage>
        <taxon>Bacteria</taxon>
        <taxon>Pseudomonadati</taxon>
        <taxon>Pseudomonadota</taxon>
        <taxon>Alphaproteobacteria</taxon>
        <taxon>Rhodobacterales</taxon>
        <taxon>Paracoccaceae</taxon>
        <taxon>Paracoccus</taxon>
    </lineage>
</organism>
<dbReference type="Proteomes" id="UP000193017">
    <property type="component" value="Chromosome"/>
</dbReference>
<dbReference type="RefSeq" id="WP_085378356.1">
    <property type="nucleotide sequence ID" value="NZ_CP020612.1"/>
</dbReference>
<evidence type="ECO:0000259" key="1">
    <source>
        <dbReference type="Pfam" id="PF12708"/>
    </source>
</evidence>
<feature type="domain" description="Rhamnogalacturonase A/B/Epimerase-like pectate lyase" evidence="1">
    <location>
        <begin position="188"/>
        <end position="244"/>
    </location>
</feature>
<dbReference type="EMBL" id="CP020612">
    <property type="protein sequence ID" value="ARJ70239.1"/>
    <property type="molecule type" value="Genomic_DNA"/>
</dbReference>
<dbReference type="AlphaFoldDB" id="A0A1W6CZM9"/>
<keyword evidence="3" id="KW-1185">Reference proteome</keyword>
<evidence type="ECO:0000313" key="3">
    <source>
        <dbReference type="Proteomes" id="UP000193017"/>
    </source>
</evidence>
<sequence length="765" mass="81769">MNIAITAGLQLMPPGFAGGLNAWSRANGLSGEPTWAGAANAAIVPADQDFGTCLEIVKQEDVTRIRFTGETPILPGTFLRVSARVKLVAGNMPSVRVAGWPGTDQRKQVTGVTTTGPSVALGAYGKVVEVSAIVANAARKGVDMGWGASAALGHLGLDLTGPNGGAVRIESIRIEDVTADFVPEMIDWVDVRDYGAIGDGVTDDRAAFLRADAAAAGGQVLVPAGTYLIGDDLTMNAPVRFVGKLRMARTARLGLRRNFDLPSYADAFGDETEGLKKALQALLDYSDHNILDLCGRKVDLTEPLVIAQLAPKLTFFGSRRVLANGEIALVAGPAWASRTVTSAGTYDPDDNLRLTNVSQVAAIEVGSRITGPGVGREVYVRAKNVSARTLTLSNPLYGGAGTRNYSFIRRPYAFDFSGVEQVDRFYFTNVEFSLGGIGNGVMLPPNGSWWSFRDCFFTKPLDRCITSIGDACQGMLIDRNEFMSNETDSDVQSRTSVCLNINANDAKIRDNRAVRFGHFCVASGTGHLITGNHWFQGDNNSSGGVRVAGLVLTGRVAQVTITGNYIDNSSIEWTNEHHPYPTATTPQSPFNGLTISGNTFLSSNTVSNFSWIVIKPYGSGQVLSGLTVMGNVFKSLYAKIDRVERVDTSYANLNMSRMQGVRFEGNTFYGVQTPTSNPLYVTHTQNTAASRWVVSTASALPFNGQSLRVEGVVSQGTILTATGKRNNDLPSVQLAQGASRDQVALDFSTPVKGTVALKIRMDSGN</sequence>
<dbReference type="InterPro" id="IPR011050">
    <property type="entry name" value="Pectin_lyase_fold/virulence"/>
</dbReference>
<proteinExistence type="predicted"/>
<dbReference type="InterPro" id="IPR024535">
    <property type="entry name" value="RHGA/B-epi-like_pectate_lyase"/>
</dbReference>
<dbReference type="STRING" id="1945662.B0A89_12010"/>
<protein>
    <recommendedName>
        <fullName evidence="1">Rhamnogalacturonase A/B/Epimerase-like pectate lyase domain-containing protein</fullName>
    </recommendedName>
</protein>
<dbReference type="KEGG" id="pcon:B0A89_12010"/>
<dbReference type="SUPFAM" id="SSF51126">
    <property type="entry name" value="Pectin lyase-like"/>
    <property type="match status" value="1"/>
</dbReference>
<gene>
    <name evidence="2" type="ORF">B0A89_12010</name>
</gene>
<dbReference type="OrthoDB" id="7749009at2"/>
<dbReference type="Gene3D" id="2.160.20.10">
    <property type="entry name" value="Single-stranded right-handed beta-helix, Pectin lyase-like"/>
    <property type="match status" value="2"/>
</dbReference>
<dbReference type="Pfam" id="PF12708">
    <property type="entry name" value="Pect-lyase_RHGA_epim"/>
    <property type="match status" value="1"/>
</dbReference>